<dbReference type="InterPro" id="IPR013435">
    <property type="entry name" value="Mobile_mystery_prot_A"/>
</dbReference>
<dbReference type="SUPFAM" id="SSF47413">
    <property type="entry name" value="lambda repressor-like DNA-binding domains"/>
    <property type="match status" value="1"/>
</dbReference>
<dbReference type="CDD" id="cd00093">
    <property type="entry name" value="HTH_XRE"/>
    <property type="match status" value="1"/>
</dbReference>
<proteinExistence type="predicted"/>
<dbReference type="InterPro" id="IPR001387">
    <property type="entry name" value="Cro/C1-type_HTH"/>
</dbReference>
<reference evidence="2" key="1">
    <citation type="submission" date="2022-08" db="EMBL/GenBank/DDBJ databases">
        <title>Catabolic pathway analysis in culturable SAR92 clade bacteria reveals their overlooked roles in DMSP degradation in coastal seas.</title>
        <authorList>
            <person name="He X."/>
            <person name="Zhang X."/>
            <person name="Zhang Y."/>
        </authorList>
    </citation>
    <scope>NUCLEOTIDE SEQUENCE</scope>
    <source>
        <strain evidence="2">H455</strain>
    </source>
</reference>
<sequence>MSIDKIVAKQYRDKVNQAVSQFGSFSMLPNHGLPKEGWLRTVRTALGMSGTQLAKKLGVTKARISKAEQDEPHGSITLKTMQSMAEAMDCKFVYAIVPKQNVEDVIKERAIEKARAQVQAASTHMALEAQSLSKEQLEFEIERIAAQIIDKMPSDFWNNE</sequence>
<dbReference type="NCBIfam" id="TIGR02612">
    <property type="entry name" value="mob_myst_A"/>
    <property type="match status" value="1"/>
</dbReference>
<organism evidence="2 3">
    <name type="scientific">SAR92 clade bacterium H455</name>
    <dbReference type="NCBI Taxonomy" id="2974818"/>
    <lineage>
        <taxon>Bacteria</taxon>
        <taxon>Pseudomonadati</taxon>
        <taxon>Pseudomonadota</taxon>
        <taxon>Gammaproteobacteria</taxon>
        <taxon>Cellvibrionales</taxon>
        <taxon>Porticoccaceae</taxon>
        <taxon>SAR92 clade</taxon>
    </lineage>
</organism>
<name>A0ABY5TPG3_9GAMM</name>
<accession>A0ABY5TPG3</accession>
<feature type="domain" description="HTH cro/C1-type" evidence="1">
    <location>
        <begin position="39"/>
        <end position="95"/>
    </location>
</feature>
<dbReference type="PROSITE" id="PS50943">
    <property type="entry name" value="HTH_CROC1"/>
    <property type="match status" value="1"/>
</dbReference>
<gene>
    <name evidence="2" type="ORF">NYF23_03715</name>
</gene>
<dbReference type="EMBL" id="CP103416">
    <property type="protein sequence ID" value="UVW35727.1"/>
    <property type="molecule type" value="Genomic_DNA"/>
</dbReference>
<evidence type="ECO:0000313" key="2">
    <source>
        <dbReference type="EMBL" id="UVW35727.1"/>
    </source>
</evidence>
<keyword evidence="3" id="KW-1185">Reference proteome</keyword>
<evidence type="ECO:0000313" key="3">
    <source>
        <dbReference type="Proteomes" id="UP001059934"/>
    </source>
</evidence>
<protein>
    <submittedName>
        <fullName evidence="2">Mobile mystery protein A</fullName>
    </submittedName>
</protein>
<dbReference type="Proteomes" id="UP001059934">
    <property type="component" value="Chromosome"/>
</dbReference>
<dbReference type="InterPro" id="IPR010982">
    <property type="entry name" value="Lambda_DNA-bd_dom_sf"/>
</dbReference>
<dbReference type="SMART" id="SM00530">
    <property type="entry name" value="HTH_XRE"/>
    <property type="match status" value="1"/>
</dbReference>
<evidence type="ECO:0000259" key="1">
    <source>
        <dbReference type="PROSITE" id="PS50943"/>
    </source>
</evidence>
<dbReference type="Gene3D" id="1.10.260.40">
    <property type="entry name" value="lambda repressor-like DNA-binding domains"/>
    <property type="match status" value="1"/>
</dbReference>
<dbReference type="Pfam" id="PF01381">
    <property type="entry name" value="HTH_3"/>
    <property type="match status" value="1"/>
</dbReference>